<sequence length="363" mass="40408">MVEVTDRPRRLLYIVNHRTLMPAEVPMLMELGWEVFCPKIVPSHDPGFRSALVTREYDSSLTIPKEALDVLNSQDFYERSWSSTVRHVAGRYFDVIINHFSYYSVPVSEAARHFPGLVVLRTFGREHPSRYAEFAEIGPRKSVLDELDALGSRLVHAQGYANIADIEPPVLQRTAMTVTVPLPPYIYASANTWRGGGKEAVLLCPAIMAAGGQSYYGNIYRGIKRDFGDLPHVIFGRQPEPVNDPAVLPYLTDPELLDLYARAPVFIYPSAEPRHIHYSPIEAMVVGTPVLYRRGSLTDTLAEGADLPGACADTAEMRDKAQRLLAGDSNLAEAIRATQGRIVDTFSSDLARRQWEAVLGRAP</sequence>
<organism evidence="1 2">
    <name type="scientific">Pararoseomonas baculiformis</name>
    <dbReference type="NCBI Taxonomy" id="2820812"/>
    <lineage>
        <taxon>Bacteria</taxon>
        <taxon>Pseudomonadati</taxon>
        <taxon>Pseudomonadota</taxon>
        <taxon>Alphaproteobacteria</taxon>
        <taxon>Acetobacterales</taxon>
        <taxon>Acetobacteraceae</taxon>
        <taxon>Pararoseomonas</taxon>
    </lineage>
</organism>
<dbReference type="Gene3D" id="3.40.50.2000">
    <property type="entry name" value="Glycogen Phosphorylase B"/>
    <property type="match status" value="1"/>
</dbReference>
<reference evidence="1 2" key="1">
    <citation type="submission" date="2021-03" db="EMBL/GenBank/DDBJ databases">
        <authorList>
            <person name="So Y."/>
        </authorList>
    </citation>
    <scope>NUCLEOTIDE SEQUENCE [LARGE SCALE GENOMIC DNA]</scope>
    <source>
        <strain evidence="1 2">SSH11</strain>
    </source>
</reference>
<dbReference type="RefSeq" id="WP_209381284.1">
    <property type="nucleotide sequence ID" value="NZ_JAGIZB010000024.1"/>
</dbReference>
<accession>A0ABS4AJ07</accession>
<comment type="caution">
    <text evidence="1">The sequence shown here is derived from an EMBL/GenBank/DDBJ whole genome shotgun (WGS) entry which is preliminary data.</text>
</comment>
<keyword evidence="2" id="KW-1185">Reference proteome</keyword>
<proteinExistence type="predicted"/>
<name>A0ABS4AJ07_9PROT</name>
<protein>
    <submittedName>
        <fullName evidence="1">Glycosyltransferase</fullName>
    </submittedName>
</protein>
<gene>
    <name evidence="1" type="ORF">J8J14_19770</name>
</gene>
<dbReference type="SUPFAM" id="SSF53756">
    <property type="entry name" value="UDP-Glycosyltransferase/glycogen phosphorylase"/>
    <property type="match status" value="1"/>
</dbReference>
<evidence type="ECO:0000313" key="2">
    <source>
        <dbReference type="Proteomes" id="UP000681594"/>
    </source>
</evidence>
<evidence type="ECO:0000313" key="1">
    <source>
        <dbReference type="EMBL" id="MBP0447017.1"/>
    </source>
</evidence>
<dbReference type="Proteomes" id="UP000681594">
    <property type="component" value="Unassembled WGS sequence"/>
</dbReference>
<dbReference type="EMBL" id="JAGIZB010000024">
    <property type="protein sequence ID" value="MBP0447017.1"/>
    <property type="molecule type" value="Genomic_DNA"/>
</dbReference>